<name>A0A6A6WZZ2_9PLEO</name>
<gene>
    <name evidence="2" type="ORF">K505DRAFT_392196</name>
</gene>
<reference evidence="2" key="1">
    <citation type="journal article" date="2020" name="Stud. Mycol.">
        <title>101 Dothideomycetes genomes: a test case for predicting lifestyles and emergence of pathogens.</title>
        <authorList>
            <person name="Haridas S."/>
            <person name="Albert R."/>
            <person name="Binder M."/>
            <person name="Bloem J."/>
            <person name="Labutti K."/>
            <person name="Salamov A."/>
            <person name="Andreopoulos B."/>
            <person name="Baker S."/>
            <person name="Barry K."/>
            <person name="Bills G."/>
            <person name="Bluhm B."/>
            <person name="Cannon C."/>
            <person name="Castanera R."/>
            <person name="Culley D."/>
            <person name="Daum C."/>
            <person name="Ezra D."/>
            <person name="Gonzalez J."/>
            <person name="Henrissat B."/>
            <person name="Kuo A."/>
            <person name="Liang C."/>
            <person name="Lipzen A."/>
            <person name="Lutzoni F."/>
            <person name="Magnuson J."/>
            <person name="Mondo S."/>
            <person name="Nolan M."/>
            <person name="Ohm R."/>
            <person name="Pangilinan J."/>
            <person name="Park H.-J."/>
            <person name="Ramirez L."/>
            <person name="Alfaro M."/>
            <person name="Sun H."/>
            <person name="Tritt A."/>
            <person name="Yoshinaga Y."/>
            <person name="Zwiers L.-H."/>
            <person name="Turgeon B."/>
            <person name="Goodwin S."/>
            <person name="Spatafora J."/>
            <person name="Crous P."/>
            <person name="Grigoriev I."/>
        </authorList>
    </citation>
    <scope>NUCLEOTIDE SEQUENCE</scope>
    <source>
        <strain evidence="2">CBS 109.77</strain>
    </source>
</reference>
<accession>A0A6A6WZZ2</accession>
<keyword evidence="3" id="KW-1185">Reference proteome</keyword>
<evidence type="ECO:0000313" key="2">
    <source>
        <dbReference type="EMBL" id="KAF2789662.1"/>
    </source>
</evidence>
<proteinExistence type="predicted"/>
<dbReference type="AlphaFoldDB" id="A0A6A6WZZ2"/>
<feature type="region of interest" description="Disordered" evidence="1">
    <location>
        <begin position="32"/>
        <end position="69"/>
    </location>
</feature>
<sequence>MSSPNTNRSFSHTNGHRLSILETQDLYMKIAAGQQKKGKINKNTASPTLPSPTTPTAPRQPSLGARDWRHPSEAERQAIYAEFGTQIQSYRVEYKDKKEKKKKKKRCSCPGMSKAGVKVEEQGSTLSSGGLVDRDWHQLSDAEREEIYAALASQIECCTSKRTLCTDVDLSTRTSTGTAPNGGFTHTNGRRLAGAEAQTLYDGTAAGMWRENEKPFRRIKRWWGDA</sequence>
<evidence type="ECO:0000256" key="1">
    <source>
        <dbReference type="SAM" id="MobiDB-lite"/>
    </source>
</evidence>
<protein>
    <submittedName>
        <fullName evidence="2">Uncharacterized protein</fullName>
    </submittedName>
</protein>
<dbReference type="Proteomes" id="UP000799757">
    <property type="component" value="Unassembled WGS sequence"/>
</dbReference>
<organism evidence="2 3">
    <name type="scientific">Melanomma pulvis-pyrius CBS 109.77</name>
    <dbReference type="NCBI Taxonomy" id="1314802"/>
    <lineage>
        <taxon>Eukaryota</taxon>
        <taxon>Fungi</taxon>
        <taxon>Dikarya</taxon>
        <taxon>Ascomycota</taxon>
        <taxon>Pezizomycotina</taxon>
        <taxon>Dothideomycetes</taxon>
        <taxon>Pleosporomycetidae</taxon>
        <taxon>Pleosporales</taxon>
        <taxon>Melanommataceae</taxon>
        <taxon>Melanomma</taxon>
    </lineage>
</organism>
<evidence type="ECO:0000313" key="3">
    <source>
        <dbReference type="Proteomes" id="UP000799757"/>
    </source>
</evidence>
<dbReference type="EMBL" id="MU002122">
    <property type="protein sequence ID" value="KAF2789662.1"/>
    <property type="molecule type" value="Genomic_DNA"/>
</dbReference>